<feature type="transmembrane region" description="Helical" evidence="9">
    <location>
        <begin position="616"/>
        <end position="640"/>
    </location>
</feature>
<feature type="transmembrane region" description="Helical" evidence="9">
    <location>
        <begin position="738"/>
        <end position="763"/>
    </location>
</feature>
<evidence type="ECO:0000259" key="12">
    <source>
        <dbReference type="Pfam" id="PF14703"/>
    </source>
</evidence>
<accession>A0AAW1SXV2</accession>
<feature type="transmembrane region" description="Helical" evidence="9">
    <location>
        <begin position="864"/>
        <end position="882"/>
    </location>
</feature>
<comment type="similarity">
    <text evidence="2">Belongs to the CSC1 (TC 1.A.17) family.</text>
</comment>
<dbReference type="Pfam" id="PF02714">
    <property type="entry name" value="RSN1_7TM"/>
    <property type="match status" value="1"/>
</dbReference>
<keyword evidence="3" id="KW-0813">Transport</keyword>
<keyword evidence="14" id="KW-1185">Reference proteome</keyword>
<feature type="compositionally biased region" description="Polar residues" evidence="8">
    <location>
        <begin position="999"/>
        <end position="1015"/>
    </location>
</feature>
<evidence type="ECO:0000256" key="9">
    <source>
        <dbReference type="SAM" id="Phobius"/>
    </source>
</evidence>
<feature type="transmembrane region" description="Helical" evidence="9">
    <location>
        <begin position="12"/>
        <end position="30"/>
    </location>
</feature>
<comment type="caution">
    <text evidence="13">The sequence shown here is derived from an EMBL/GenBank/DDBJ whole genome shotgun (WGS) entry which is preliminary data.</text>
</comment>
<feature type="domain" description="CSC1/OSCA1-like 7TM region" evidence="10">
    <location>
        <begin position="614"/>
        <end position="883"/>
    </location>
</feature>
<evidence type="ECO:0000256" key="6">
    <source>
        <dbReference type="ARBA" id="ARBA00023136"/>
    </source>
</evidence>
<feature type="transmembrane region" description="Helical" evidence="9">
    <location>
        <begin position="707"/>
        <end position="726"/>
    </location>
</feature>
<gene>
    <name evidence="13" type="ORF">WJX84_002371</name>
</gene>
<evidence type="ECO:0000256" key="8">
    <source>
        <dbReference type="SAM" id="MobiDB-lite"/>
    </source>
</evidence>
<evidence type="ECO:0000259" key="10">
    <source>
        <dbReference type="Pfam" id="PF02714"/>
    </source>
</evidence>
<name>A0AAW1SXV2_9CHLO</name>
<feature type="transmembrane region" description="Helical" evidence="9">
    <location>
        <begin position="660"/>
        <end position="686"/>
    </location>
</feature>
<dbReference type="Proteomes" id="UP001485043">
    <property type="component" value="Unassembled WGS sequence"/>
</dbReference>
<feature type="transmembrane region" description="Helical" evidence="9">
    <location>
        <begin position="95"/>
        <end position="120"/>
    </location>
</feature>
<dbReference type="InterPro" id="IPR027815">
    <property type="entry name" value="CSC1/OSCA1-like_cyt"/>
</dbReference>
<evidence type="ECO:0000313" key="13">
    <source>
        <dbReference type="EMBL" id="KAK9861197.1"/>
    </source>
</evidence>
<dbReference type="GO" id="GO:0005886">
    <property type="term" value="C:plasma membrane"/>
    <property type="evidence" value="ECO:0007669"/>
    <property type="project" value="TreeGrafter"/>
</dbReference>
<dbReference type="Pfam" id="PF14703">
    <property type="entry name" value="PHM7_cyt"/>
    <property type="match status" value="1"/>
</dbReference>
<evidence type="ECO:0000259" key="11">
    <source>
        <dbReference type="Pfam" id="PF13967"/>
    </source>
</evidence>
<feature type="coiled-coil region" evidence="7">
    <location>
        <begin position="475"/>
        <end position="502"/>
    </location>
</feature>
<dbReference type="PANTHER" id="PTHR13018">
    <property type="entry name" value="PROBABLE MEMBRANE PROTEIN DUF221-RELATED"/>
    <property type="match status" value="1"/>
</dbReference>
<evidence type="ECO:0000256" key="3">
    <source>
        <dbReference type="ARBA" id="ARBA00022448"/>
    </source>
</evidence>
<dbReference type="PANTHER" id="PTHR13018:SF5">
    <property type="entry name" value="RE44586P"/>
    <property type="match status" value="1"/>
</dbReference>
<dbReference type="Pfam" id="PF13967">
    <property type="entry name" value="RSN1_TM"/>
    <property type="match status" value="1"/>
</dbReference>
<evidence type="ECO:0000256" key="1">
    <source>
        <dbReference type="ARBA" id="ARBA00004141"/>
    </source>
</evidence>
<keyword evidence="5 9" id="KW-1133">Transmembrane helix</keyword>
<feature type="transmembrane region" description="Helical" evidence="9">
    <location>
        <begin position="248"/>
        <end position="266"/>
    </location>
</feature>
<dbReference type="InterPro" id="IPR045122">
    <property type="entry name" value="Csc1-like"/>
</dbReference>
<proteinExistence type="inferred from homology"/>
<dbReference type="EMBL" id="JALJOV010000798">
    <property type="protein sequence ID" value="KAK9861197.1"/>
    <property type="molecule type" value="Genomic_DNA"/>
</dbReference>
<evidence type="ECO:0000256" key="5">
    <source>
        <dbReference type="ARBA" id="ARBA00022989"/>
    </source>
</evidence>
<organism evidence="13 14">
    <name type="scientific">Apatococcus fuscideae</name>
    <dbReference type="NCBI Taxonomy" id="2026836"/>
    <lineage>
        <taxon>Eukaryota</taxon>
        <taxon>Viridiplantae</taxon>
        <taxon>Chlorophyta</taxon>
        <taxon>core chlorophytes</taxon>
        <taxon>Trebouxiophyceae</taxon>
        <taxon>Chlorellales</taxon>
        <taxon>Chlorellaceae</taxon>
        <taxon>Apatococcus</taxon>
    </lineage>
</organism>
<dbReference type="InterPro" id="IPR003864">
    <property type="entry name" value="CSC1/OSCA1-like_7TM"/>
</dbReference>
<evidence type="ECO:0000256" key="4">
    <source>
        <dbReference type="ARBA" id="ARBA00022692"/>
    </source>
</evidence>
<evidence type="ECO:0000256" key="2">
    <source>
        <dbReference type="ARBA" id="ARBA00007779"/>
    </source>
</evidence>
<feature type="transmembrane region" description="Helical" evidence="9">
    <location>
        <begin position="888"/>
        <end position="908"/>
    </location>
</feature>
<comment type="subcellular location">
    <subcellularLocation>
        <location evidence="1">Membrane</location>
        <topology evidence="1">Multi-pass membrane protein</topology>
    </subcellularLocation>
</comment>
<evidence type="ECO:0000313" key="14">
    <source>
        <dbReference type="Proteomes" id="UP001485043"/>
    </source>
</evidence>
<feature type="domain" description="CSC1/OSCA1-like cytosolic" evidence="12">
    <location>
        <begin position="444"/>
        <end position="603"/>
    </location>
</feature>
<evidence type="ECO:0000256" key="7">
    <source>
        <dbReference type="SAM" id="Coils"/>
    </source>
</evidence>
<keyword evidence="7" id="KW-0175">Coiled coil</keyword>
<dbReference type="InterPro" id="IPR032880">
    <property type="entry name" value="CSC1/OSCA1-like_N"/>
</dbReference>
<keyword evidence="4 9" id="KW-0812">Transmembrane</keyword>
<dbReference type="GO" id="GO:0005227">
    <property type="term" value="F:calcium-activated cation channel activity"/>
    <property type="evidence" value="ECO:0007669"/>
    <property type="project" value="InterPro"/>
</dbReference>
<reference evidence="13 14" key="1">
    <citation type="journal article" date="2024" name="Nat. Commun.">
        <title>Phylogenomics reveals the evolutionary origins of lichenization in chlorophyte algae.</title>
        <authorList>
            <person name="Puginier C."/>
            <person name="Libourel C."/>
            <person name="Otte J."/>
            <person name="Skaloud P."/>
            <person name="Haon M."/>
            <person name="Grisel S."/>
            <person name="Petersen M."/>
            <person name="Berrin J.G."/>
            <person name="Delaux P.M."/>
            <person name="Dal Grande F."/>
            <person name="Keller J."/>
        </authorList>
    </citation>
    <scope>NUCLEOTIDE SEQUENCE [LARGE SCALE GENOMIC DNA]</scope>
    <source>
        <strain evidence="13 14">SAG 2523</strain>
    </source>
</reference>
<feature type="region of interest" description="Disordered" evidence="8">
    <location>
        <begin position="999"/>
        <end position="1018"/>
    </location>
</feature>
<feature type="transmembrane region" description="Helical" evidence="9">
    <location>
        <begin position="826"/>
        <end position="844"/>
    </location>
</feature>
<dbReference type="AlphaFoldDB" id="A0AAW1SXV2"/>
<protein>
    <submittedName>
        <fullName evidence="13">Uncharacterized protein</fullName>
    </submittedName>
</protein>
<sequence length="1123" mass="126645">MAEVDGKDFATSLGINFLICIFVFMLFGFLRKASFAQKFYAPKRHTKGEKRPKRLPVKFWAWIRPVYSYTQQDIVELAGIDAAMFMRILSFGAELFFTLSLYCCIVILPVNLAGGGIGALDASNSLKSSNFTYWQSPPSPPAPPSPRTFVDSPPLRQDSQDVTVHKAPDFYQDTPPAPPGLVWWHYKSDTPPLPDPAQYFEGTPLASAQNWSEWGWAYDQDFQTTAYSYTTLDKTTWINIQKKDRRTWIHVLSTWVITFIVLRLLWRFNKEAIHLRVQHHITAEKGREAHTVFVQDIPGIPSGTFVNRIETRALKFLPGFVRKRLKTTVSASLNIAAQGYSGTVGVIGRGIIPEMGSRADIVVAEPAAPAEAPEQHFYDAHATTLPVCGVRETEAKFLDGPEEDIPREEVIVVCPRTSKPEESLVEMDAWTRPAALLASGYNMEQIVKAEFEDIFPGEVATVSAVRETGALDRLVSEYRGRMQSLTDLLEHYTRQRRRHTRKIVRRKVTVVGWQFGGWGLETYGPNPKAVDAIDFYTARLQQLWLMITEQQQVALTQFAPAAFVTFHTRRAQAMAANVHMHHDSRRYWRTCNAPQPRDVIWPNLGLRAWERNVRSILIWAIFIVLTIFYIVPISAIQVYIQVNRLSRVAALKWLVTWPVLSGFFVAFLPTLVLRLFLWPVPYLLSIMSRFQGLVSQSKVDTAVIRKYFIFQVVTVFIATVISGSLADELEELIHNPSQIITVLANGAPSQAVFFMSYLLLLALTVKPISLLRIPALVVFRLRTAVAYNERSRARLWQNQHMDYGNEVPDHTIAILLGLEFCIMEPLITVVALLYFLATLIVYKYQMLYVFAPKYQNGGKMWRQVAEQVLAALFLFQLTMAGLMGSKGVLAQTILIVPLLFITVGAWLISHSVLTQPARVISLRAATDLDRHDQAETPTRAAHAEASQKMYTSPSFKLDRSAMDALLMEAVAMSNFLESHGSQVMESGRDDLILPVARTSSGTTDLQSGSETSLLSAKQGPQPKVQDLASFQTVEINIGTQRLRQRWSIDNRDSLQEPMPAKGYSRPRATPFCICELQQKGGRINRARSRPSITIVPGRLRKHLADSLKLGGFQQQEFSKMLGF</sequence>
<feature type="domain" description="CSC1/OSCA1-like N-terminal transmembrane" evidence="11">
    <location>
        <begin position="9"/>
        <end position="118"/>
    </location>
</feature>
<keyword evidence="6 9" id="KW-0472">Membrane</keyword>